<gene>
    <name evidence="1" type="ORF">EYF80_055827</name>
</gene>
<dbReference type="AlphaFoldDB" id="A0A4Z2F042"/>
<sequence length="168" mass="17580">MNAVKPLPLLRAPPLHRAPPLQRRRLNPPGPVLLLHVLLSDGVGGDDLLQAGQSHFSVLTEPPQQRGVGQGRVERFVPIVSGLTGLVVVGEARAEVVDQVLVAPLLQAAAGLREHLLGDLGQLPGAQAQVVALVGAQHLVVDVLVVRRVLMRLGAVDVALDLRGGGEG</sequence>
<protein>
    <submittedName>
        <fullName evidence="1">Uncharacterized protein</fullName>
    </submittedName>
</protein>
<name>A0A4Z2F042_9TELE</name>
<dbReference type="Proteomes" id="UP000314294">
    <property type="component" value="Unassembled WGS sequence"/>
</dbReference>
<comment type="caution">
    <text evidence="1">The sequence shown here is derived from an EMBL/GenBank/DDBJ whole genome shotgun (WGS) entry which is preliminary data.</text>
</comment>
<organism evidence="1 2">
    <name type="scientific">Liparis tanakae</name>
    <name type="common">Tanaka's snailfish</name>
    <dbReference type="NCBI Taxonomy" id="230148"/>
    <lineage>
        <taxon>Eukaryota</taxon>
        <taxon>Metazoa</taxon>
        <taxon>Chordata</taxon>
        <taxon>Craniata</taxon>
        <taxon>Vertebrata</taxon>
        <taxon>Euteleostomi</taxon>
        <taxon>Actinopterygii</taxon>
        <taxon>Neopterygii</taxon>
        <taxon>Teleostei</taxon>
        <taxon>Neoteleostei</taxon>
        <taxon>Acanthomorphata</taxon>
        <taxon>Eupercaria</taxon>
        <taxon>Perciformes</taxon>
        <taxon>Cottioidei</taxon>
        <taxon>Cottales</taxon>
        <taxon>Liparidae</taxon>
        <taxon>Liparis</taxon>
    </lineage>
</organism>
<proteinExistence type="predicted"/>
<evidence type="ECO:0000313" key="2">
    <source>
        <dbReference type="Proteomes" id="UP000314294"/>
    </source>
</evidence>
<reference evidence="1 2" key="1">
    <citation type="submission" date="2019-03" db="EMBL/GenBank/DDBJ databases">
        <title>First draft genome of Liparis tanakae, snailfish: a comprehensive survey of snailfish specific genes.</title>
        <authorList>
            <person name="Kim W."/>
            <person name="Song I."/>
            <person name="Jeong J.-H."/>
            <person name="Kim D."/>
            <person name="Kim S."/>
            <person name="Ryu S."/>
            <person name="Song J.Y."/>
            <person name="Lee S.K."/>
        </authorList>
    </citation>
    <scope>NUCLEOTIDE SEQUENCE [LARGE SCALE GENOMIC DNA]</scope>
    <source>
        <tissue evidence="1">Muscle</tissue>
    </source>
</reference>
<evidence type="ECO:0000313" key="1">
    <source>
        <dbReference type="EMBL" id="TNN34014.1"/>
    </source>
</evidence>
<accession>A0A4Z2F042</accession>
<keyword evidence="2" id="KW-1185">Reference proteome</keyword>
<dbReference type="EMBL" id="SRLO01002064">
    <property type="protein sequence ID" value="TNN34014.1"/>
    <property type="molecule type" value="Genomic_DNA"/>
</dbReference>